<dbReference type="AlphaFoldDB" id="A0A5J9WC62"/>
<proteinExistence type="predicted"/>
<protein>
    <submittedName>
        <fullName evidence="1">Uncharacterized protein</fullName>
    </submittedName>
</protein>
<dbReference type="Proteomes" id="UP000324897">
    <property type="component" value="Chromosome 5"/>
</dbReference>
<sequence length="141" mass="16365">MVPQSEPDEKVIHECMEYLRDDGLQGEDAVYGVKALDLKQPFSSSDRNTGTFRDAHVLKEAKCLVDKCGGIPESVFSQVKRIRRSHFVRRWITEGYCKSTDRKTREEYAGELFNRLAKHTSTMAEWRNNSFFHEYINSLKA</sequence>
<feature type="non-terminal residue" evidence="1">
    <location>
        <position position="1"/>
    </location>
</feature>
<dbReference type="EMBL" id="RWGY01000004">
    <property type="protein sequence ID" value="TVU46302.1"/>
    <property type="molecule type" value="Genomic_DNA"/>
</dbReference>
<dbReference type="Gramene" id="TVU46302">
    <property type="protein sequence ID" value="TVU46302"/>
    <property type="gene ID" value="EJB05_05828"/>
</dbReference>
<name>A0A5J9WC62_9POAL</name>
<accession>A0A5J9WC62</accession>
<evidence type="ECO:0000313" key="1">
    <source>
        <dbReference type="EMBL" id="TVU46302.1"/>
    </source>
</evidence>
<reference evidence="1 2" key="1">
    <citation type="journal article" date="2019" name="Sci. Rep.">
        <title>A high-quality genome of Eragrostis curvula grass provides insights into Poaceae evolution and supports new strategies to enhance forage quality.</title>
        <authorList>
            <person name="Carballo J."/>
            <person name="Santos B.A.C.M."/>
            <person name="Zappacosta D."/>
            <person name="Garbus I."/>
            <person name="Selva J.P."/>
            <person name="Gallo C.A."/>
            <person name="Diaz A."/>
            <person name="Albertini E."/>
            <person name="Caccamo M."/>
            <person name="Echenique V."/>
        </authorList>
    </citation>
    <scope>NUCLEOTIDE SEQUENCE [LARGE SCALE GENOMIC DNA]</scope>
    <source>
        <strain evidence="2">cv. Victoria</strain>
        <tissue evidence="1">Leaf</tissue>
    </source>
</reference>
<keyword evidence="2" id="KW-1185">Reference proteome</keyword>
<organism evidence="1 2">
    <name type="scientific">Eragrostis curvula</name>
    <name type="common">weeping love grass</name>
    <dbReference type="NCBI Taxonomy" id="38414"/>
    <lineage>
        <taxon>Eukaryota</taxon>
        <taxon>Viridiplantae</taxon>
        <taxon>Streptophyta</taxon>
        <taxon>Embryophyta</taxon>
        <taxon>Tracheophyta</taxon>
        <taxon>Spermatophyta</taxon>
        <taxon>Magnoliopsida</taxon>
        <taxon>Liliopsida</taxon>
        <taxon>Poales</taxon>
        <taxon>Poaceae</taxon>
        <taxon>PACMAD clade</taxon>
        <taxon>Chloridoideae</taxon>
        <taxon>Eragrostideae</taxon>
        <taxon>Eragrostidinae</taxon>
        <taxon>Eragrostis</taxon>
    </lineage>
</organism>
<gene>
    <name evidence="1" type="ORF">EJB05_05828</name>
</gene>
<comment type="caution">
    <text evidence="1">The sequence shown here is derived from an EMBL/GenBank/DDBJ whole genome shotgun (WGS) entry which is preliminary data.</text>
</comment>
<evidence type="ECO:0000313" key="2">
    <source>
        <dbReference type="Proteomes" id="UP000324897"/>
    </source>
</evidence>